<evidence type="ECO:0000256" key="1">
    <source>
        <dbReference type="ARBA" id="ARBA00007116"/>
    </source>
</evidence>
<keyword evidence="3" id="KW-0687">Ribonucleoprotein</keyword>
<dbReference type="Gene3D" id="3.30.420.100">
    <property type="match status" value="1"/>
</dbReference>
<dbReference type="PANTHER" id="PTHR23410:SF12">
    <property type="entry name" value="LARGE RIBOSOMAL SUBUNIT PROTEIN UL18"/>
    <property type="match status" value="1"/>
</dbReference>
<proteinExistence type="inferred from homology"/>
<dbReference type="InterPro" id="IPR005485">
    <property type="entry name" value="Rbsml_uL18_euk_arch"/>
</dbReference>
<dbReference type="PANTHER" id="PTHR23410">
    <property type="entry name" value="RIBOSOMAL PROTEIN L5-RELATED"/>
    <property type="match status" value="1"/>
</dbReference>
<dbReference type="GO" id="GO:0000027">
    <property type="term" value="P:ribosomal large subunit assembly"/>
    <property type="evidence" value="ECO:0007669"/>
    <property type="project" value="TreeGrafter"/>
</dbReference>
<dbReference type="GO" id="GO:0008097">
    <property type="term" value="F:5S rRNA binding"/>
    <property type="evidence" value="ECO:0007669"/>
    <property type="project" value="InterPro"/>
</dbReference>
<comment type="similarity">
    <text evidence="1">Belongs to the universal ribosomal protein uL18 family.</text>
</comment>
<evidence type="ECO:0000256" key="4">
    <source>
        <dbReference type="SAM" id="MobiDB-lite"/>
    </source>
</evidence>
<sequence>VVARVTHRDIVCQMAYARAEGDMLVCAAHAHELPKYGVKAGLTGYTAAYCVHLPLAGRLLTMFGTDKTHEGQVEGTGDEYNVNGTDGQAGPFTCHWDVGLARTAPADKVLELWVEACWSLTAPNDSPRHDRKSEGFNVEGHRKHATGQNAAGSVCGLTEEDEAASRNNSPSAQRTVGSRHGGGDARESSHRCTREGCEKKPKKEVKKMRWSHPKIPPAPKNDRVIQK</sequence>
<evidence type="ECO:0000313" key="5">
    <source>
        <dbReference type="Ensembl" id="ENSPLOP00000014258.1"/>
    </source>
</evidence>
<evidence type="ECO:0000256" key="2">
    <source>
        <dbReference type="ARBA" id="ARBA00022980"/>
    </source>
</evidence>
<reference evidence="5" key="3">
    <citation type="submission" date="2025-09" db="UniProtKB">
        <authorList>
            <consortium name="Ensembl"/>
        </authorList>
    </citation>
    <scope>IDENTIFICATION</scope>
</reference>
<dbReference type="SUPFAM" id="SSF53137">
    <property type="entry name" value="Translational machinery components"/>
    <property type="match status" value="1"/>
</dbReference>
<feature type="compositionally biased region" description="Basic and acidic residues" evidence="4">
    <location>
        <begin position="181"/>
        <end position="201"/>
    </location>
</feature>
<dbReference type="Proteomes" id="UP000694399">
    <property type="component" value="Chromosome A1"/>
</dbReference>
<dbReference type="GO" id="GO:0006412">
    <property type="term" value="P:translation"/>
    <property type="evidence" value="ECO:0007669"/>
    <property type="project" value="InterPro"/>
</dbReference>
<keyword evidence="6" id="KW-1185">Reference proteome</keyword>
<accession>A0A8C8XA65</accession>
<dbReference type="PRINTS" id="PR00058">
    <property type="entry name" value="RIBOSOMALL5"/>
</dbReference>
<dbReference type="Pfam" id="PF17144">
    <property type="entry name" value="Ribosomal_L5e"/>
    <property type="match status" value="1"/>
</dbReference>
<feature type="compositionally biased region" description="Basic residues" evidence="4">
    <location>
        <begin position="202"/>
        <end position="212"/>
    </location>
</feature>
<protein>
    <submittedName>
        <fullName evidence="5">Uncharacterized protein</fullName>
    </submittedName>
</protein>
<dbReference type="AlphaFoldDB" id="A0A8C8XA65"/>
<reference evidence="5" key="1">
    <citation type="journal article" date="2019" name="bioRxiv">
        <title>Long live the king: chromosome-level assembly of the lion (Panthera leo) using linked-read, Hi-C, and long read data.</title>
        <authorList>
            <person name="Armstrong E.E."/>
            <person name="Taylor R.W."/>
            <person name="Miller D.E."/>
            <person name="Kaelin C."/>
            <person name="Barsh G."/>
            <person name="Hadly E.A."/>
            <person name="Petrov D."/>
        </authorList>
    </citation>
    <scope>NUCLEOTIDE SEQUENCE [LARGE SCALE GENOMIC DNA]</scope>
</reference>
<dbReference type="Ensembl" id="ENSPLOT00000015808.1">
    <property type="protein sequence ID" value="ENSPLOP00000014258.1"/>
    <property type="gene ID" value="ENSPLOG00000010455.1"/>
</dbReference>
<dbReference type="GO" id="GO:0003735">
    <property type="term" value="F:structural constituent of ribosome"/>
    <property type="evidence" value="ECO:0007669"/>
    <property type="project" value="InterPro"/>
</dbReference>
<evidence type="ECO:0000256" key="3">
    <source>
        <dbReference type="ARBA" id="ARBA00023274"/>
    </source>
</evidence>
<name>A0A8C8XA65_PANLE</name>
<dbReference type="GO" id="GO:0022625">
    <property type="term" value="C:cytosolic large ribosomal subunit"/>
    <property type="evidence" value="ECO:0007669"/>
    <property type="project" value="TreeGrafter"/>
</dbReference>
<evidence type="ECO:0000313" key="6">
    <source>
        <dbReference type="Proteomes" id="UP000694399"/>
    </source>
</evidence>
<feature type="compositionally biased region" description="Polar residues" evidence="4">
    <location>
        <begin position="165"/>
        <end position="176"/>
    </location>
</feature>
<feature type="region of interest" description="Disordered" evidence="4">
    <location>
        <begin position="123"/>
        <end position="227"/>
    </location>
</feature>
<dbReference type="GeneTree" id="ENSGT00950000183210"/>
<reference evidence="5" key="2">
    <citation type="submission" date="2025-08" db="UniProtKB">
        <authorList>
            <consortium name="Ensembl"/>
        </authorList>
    </citation>
    <scope>IDENTIFICATION</scope>
</reference>
<organism evidence="5 6">
    <name type="scientific">Panthera leo</name>
    <name type="common">Lion</name>
    <dbReference type="NCBI Taxonomy" id="9689"/>
    <lineage>
        <taxon>Eukaryota</taxon>
        <taxon>Metazoa</taxon>
        <taxon>Chordata</taxon>
        <taxon>Craniata</taxon>
        <taxon>Vertebrata</taxon>
        <taxon>Euteleostomi</taxon>
        <taxon>Mammalia</taxon>
        <taxon>Eutheria</taxon>
        <taxon>Laurasiatheria</taxon>
        <taxon>Carnivora</taxon>
        <taxon>Feliformia</taxon>
        <taxon>Felidae</taxon>
        <taxon>Pantherinae</taxon>
        <taxon>Panthera</taxon>
    </lineage>
</organism>
<keyword evidence="2" id="KW-0689">Ribosomal protein</keyword>
<dbReference type="OMA" id="LWVEACW"/>